<proteinExistence type="predicted"/>
<dbReference type="AlphaFoldDB" id="A0A5B8LLM1"/>
<dbReference type="EMBL" id="CP042306">
    <property type="protein sequence ID" value="QDZ09006.1"/>
    <property type="molecule type" value="Genomic_DNA"/>
</dbReference>
<evidence type="ECO:0000313" key="3">
    <source>
        <dbReference type="Proteomes" id="UP000315673"/>
    </source>
</evidence>
<protein>
    <recommendedName>
        <fullName evidence="4">TonB-dependent receptor-like beta-barrel domain-containing protein</fullName>
    </recommendedName>
</protein>
<dbReference type="KEGG" id="spai:FPZ24_02535"/>
<sequence>MVAGGTRCQPGSGSGTSRLPAIGGAMTGVHVMSGGWMLMLHGYAWGAYTDQSGPRGDRSGFVSSMAMAEAQRDLGNSGATLKLMTMLSLDPLMGKRGYPSLLATGETANGVTALIDRQHPHDLFMELSARIDVPIGPSVDAFVYGGPVAEPALGPSAFMHRASAKYLPLAPITHHWFDSTHITFGVVTVGLNTTRWQIEGSAFRGREPDQYRWDIETPALDSWSVRATWNPSANWSAQVSYGRLKSPEALEPGIDEARTTASVQYASGGFSALAGFSSKDRLPGRTLTAWIGEANWDLGDHHSLFGRIENVANDELFPDHADPLHDRPFRVTRGELGYAYRLKLFGPVEAAVGGSGLVIGKPRALDGAYGRSPAGWTGFVKLSLGG</sequence>
<evidence type="ECO:0000313" key="2">
    <source>
        <dbReference type="EMBL" id="QDZ09006.1"/>
    </source>
</evidence>
<accession>A0A5B8LLM1</accession>
<dbReference type="Proteomes" id="UP000315673">
    <property type="component" value="Chromosome"/>
</dbReference>
<reference evidence="2 3" key="1">
    <citation type="submission" date="2019-07" db="EMBL/GenBank/DDBJ databases">
        <title>Full genome sequence of Sphingomonas sp. 4R-6-7(HKS19).</title>
        <authorList>
            <person name="Im W.-T."/>
        </authorList>
    </citation>
    <scope>NUCLEOTIDE SEQUENCE [LARGE SCALE GENOMIC DNA]</scope>
    <source>
        <strain evidence="2 3">HKS19</strain>
    </source>
</reference>
<gene>
    <name evidence="2" type="ORF">FPZ24_02535</name>
</gene>
<feature type="region of interest" description="Disordered" evidence="1">
    <location>
        <begin position="1"/>
        <end position="20"/>
    </location>
</feature>
<organism evidence="2 3">
    <name type="scientific">Sphingomonas panacisoli</name>
    <dbReference type="NCBI Taxonomy" id="1813879"/>
    <lineage>
        <taxon>Bacteria</taxon>
        <taxon>Pseudomonadati</taxon>
        <taxon>Pseudomonadota</taxon>
        <taxon>Alphaproteobacteria</taxon>
        <taxon>Sphingomonadales</taxon>
        <taxon>Sphingomonadaceae</taxon>
        <taxon>Sphingomonas</taxon>
    </lineage>
</organism>
<dbReference type="OrthoDB" id="5490906at2"/>
<keyword evidence="3" id="KW-1185">Reference proteome</keyword>
<evidence type="ECO:0008006" key="4">
    <source>
        <dbReference type="Google" id="ProtNLM"/>
    </source>
</evidence>
<evidence type="ECO:0000256" key="1">
    <source>
        <dbReference type="SAM" id="MobiDB-lite"/>
    </source>
</evidence>
<name>A0A5B8LLM1_9SPHN</name>